<feature type="domain" description="Histidine kinase" evidence="15">
    <location>
        <begin position="116"/>
        <end position="319"/>
    </location>
</feature>
<dbReference type="PANTHER" id="PTHR45453">
    <property type="entry name" value="PHOSPHATE REGULON SENSOR PROTEIN PHOR"/>
    <property type="match status" value="1"/>
</dbReference>
<protein>
    <recommendedName>
        <fullName evidence="3">histidine kinase</fullName>
        <ecNumber evidence="3">2.7.13.3</ecNumber>
    </recommendedName>
</protein>
<evidence type="ECO:0000313" key="17">
    <source>
        <dbReference type="Proteomes" id="UP000570361"/>
    </source>
</evidence>
<sequence>MRFWRFLAYERPALLLQAISFVLIILVFATAPESSPLWSNVLYALMLVLLVTVGFYIYRYYRTLHAIRHSAMEDAAPLSMEAASYLQAMDEQEKAHIRALNHVQEQQREHYDFIVSWFHEIKTPISVLRLMQQTEMDAASLEEELTRIEHYVDQALYYAKLDTFNQDYELMNCDLSVLMKSLVKQHAKTFISRRIRVQLELEPLIVQTDTKWLQFIVNQVLTNSLKYTAPGGEITIRTQVTTKEKLLLIRDSGIGIKPEDLPRIFNRGFSGINGRAVMKSTGMGLFLAQELSRKLGHYLTATSEPSRYTELIVHFPKHHDPHRGLLLETARD</sequence>
<keyword evidence="4" id="KW-1003">Cell membrane</keyword>
<dbReference type="GO" id="GO:0004721">
    <property type="term" value="F:phosphoprotein phosphatase activity"/>
    <property type="evidence" value="ECO:0007669"/>
    <property type="project" value="TreeGrafter"/>
</dbReference>
<evidence type="ECO:0000256" key="11">
    <source>
        <dbReference type="ARBA" id="ARBA00023012"/>
    </source>
</evidence>
<dbReference type="SUPFAM" id="SSF55874">
    <property type="entry name" value="ATPase domain of HSP90 chaperone/DNA topoisomerase II/histidine kinase"/>
    <property type="match status" value="1"/>
</dbReference>
<evidence type="ECO:0000256" key="5">
    <source>
        <dbReference type="ARBA" id="ARBA00022679"/>
    </source>
</evidence>
<comment type="subcellular location">
    <subcellularLocation>
        <location evidence="2">Cell membrane</location>
        <topology evidence="2">Multi-pass membrane protein</topology>
    </subcellularLocation>
</comment>
<dbReference type="GO" id="GO:0005886">
    <property type="term" value="C:plasma membrane"/>
    <property type="evidence" value="ECO:0007669"/>
    <property type="project" value="UniProtKB-SubCell"/>
</dbReference>
<keyword evidence="5" id="KW-0808">Transferase</keyword>
<keyword evidence="17" id="KW-1185">Reference proteome</keyword>
<dbReference type="Gene3D" id="3.30.565.10">
    <property type="entry name" value="Histidine kinase-like ATPase, C-terminal domain"/>
    <property type="match status" value="1"/>
</dbReference>
<dbReference type="InterPro" id="IPR036890">
    <property type="entry name" value="HATPase_C_sf"/>
</dbReference>
<dbReference type="InterPro" id="IPR050351">
    <property type="entry name" value="BphY/WalK/GraS-like"/>
</dbReference>
<dbReference type="SMART" id="SM00387">
    <property type="entry name" value="HATPase_c"/>
    <property type="match status" value="1"/>
</dbReference>
<dbReference type="PANTHER" id="PTHR45453:SF2">
    <property type="entry name" value="HISTIDINE KINASE"/>
    <property type="match status" value="1"/>
</dbReference>
<keyword evidence="10 14" id="KW-1133">Transmembrane helix</keyword>
<dbReference type="PROSITE" id="PS50109">
    <property type="entry name" value="HIS_KIN"/>
    <property type="match status" value="1"/>
</dbReference>
<evidence type="ECO:0000256" key="6">
    <source>
        <dbReference type="ARBA" id="ARBA00022692"/>
    </source>
</evidence>
<dbReference type="InterPro" id="IPR036097">
    <property type="entry name" value="HisK_dim/P_sf"/>
</dbReference>
<reference evidence="16 17" key="1">
    <citation type="submission" date="2020-08" db="EMBL/GenBank/DDBJ databases">
        <title>Genomic Encyclopedia of Type Strains, Phase III (KMG-III): the genomes of soil and plant-associated and newly described type strains.</title>
        <authorList>
            <person name="Whitman W."/>
        </authorList>
    </citation>
    <scope>NUCLEOTIDE SEQUENCE [LARGE SCALE GENOMIC DNA]</scope>
    <source>
        <strain evidence="16 17">CECT 5862</strain>
    </source>
</reference>
<comment type="catalytic activity">
    <reaction evidence="1">
        <text>ATP + protein L-histidine = ADP + protein N-phospho-L-histidine.</text>
        <dbReference type="EC" id="2.7.13.3"/>
    </reaction>
</comment>
<keyword evidence="12 14" id="KW-0472">Membrane</keyword>
<dbReference type="InterPro" id="IPR003594">
    <property type="entry name" value="HATPase_dom"/>
</dbReference>
<evidence type="ECO:0000313" key="16">
    <source>
        <dbReference type="EMBL" id="MBB3114587.1"/>
    </source>
</evidence>
<evidence type="ECO:0000256" key="3">
    <source>
        <dbReference type="ARBA" id="ARBA00012438"/>
    </source>
</evidence>
<evidence type="ECO:0000256" key="9">
    <source>
        <dbReference type="ARBA" id="ARBA00022840"/>
    </source>
</evidence>
<keyword evidence="9" id="KW-0067">ATP-binding</keyword>
<keyword evidence="11" id="KW-0902">Two-component regulatory system</keyword>
<dbReference type="GO" id="GO:0016036">
    <property type="term" value="P:cellular response to phosphate starvation"/>
    <property type="evidence" value="ECO:0007669"/>
    <property type="project" value="TreeGrafter"/>
</dbReference>
<proteinExistence type="predicted"/>
<evidence type="ECO:0000259" key="15">
    <source>
        <dbReference type="PROSITE" id="PS50109"/>
    </source>
</evidence>
<evidence type="ECO:0000256" key="8">
    <source>
        <dbReference type="ARBA" id="ARBA00022777"/>
    </source>
</evidence>
<dbReference type="Pfam" id="PF02518">
    <property type="entry name" value="HATPase_c"/>
    <property type="match status" value="1"/>
</dbReference>
<dbReference type="EMBL" id="JACHXK010000036">
    <property type="protein sequence ID" value="MBB3114587.1"/>
    <property type="molecule type" value="Genomic_DNA"/>
</dbReference>
<evidence type="ECO:0000256" key="1">
    <source>
        <dbReference type="ARBA" id="ARBA00000085"/>
    </source>
</evidence>
<dbReference type="GO" id="GO:0005524">
    <property type="term" value="F:ATP binding"/>
    <property type="evidence" value="ECO:0007669"/>
    <property type="project" value="UniProtKB-KW"/>
</dbReference>
<dbReference type="AlphaFoldDB" id="A0A7W5B5E2"/>
<keyword evidence="8 16" id="KW-0418">Kinase</keyword>
<evidence type="ECO:0000256" key="10">
    <source>
        <dbReference type="ARBA" id="ARBA00022989"/>
    </source>
</evidence>
<dbReference type="GO" id="GO:0000155">
    <property type="term" value="F:phosphorelay sensor kinase activity"/>
    <property type="evidence" value="ECO:0007669"/>
    <property type="project" value="InterPro"/>
</dbReference>
<dbReference type="Proteomes" id="UP000570361">
    <property type="component" value="Unassembled WGS sequence"/>
</dbReference>
<dbReference type="RefSeq" id="WP_183604619.1">
    <property type="nucleotide sequence ID" value="NZ_JACHXK010000036.1"/>
</dbReference>
<evidence type="ECO:0000256" key="12">
    <source>
        <dbReference type="ARBA" id="ARBA00023136"/>
    </source>
</evidence>
<evidence type="ECO:0000256" key="7">
    <source>
        <dbReference type="ARBA" id="ARBA00022741"/>
    </source>
</evidence>
<feature type="transmembrane region" description="Helical" evidence="14">
    <location>
        <begin position="37"/>
        <end position="58"/>
    </location>
</feature>
<name>A0A7W5B5E2_9BACL</name>
<evidence type="ECO:0000256" key="4">
    <source>
        <dbReference type="ARBA" id="ARBA00022475"/>
    </source>
</evidence>
<keyword evidence="7" id="KW-0547">Nucleotide-binding</keyword>
<evidence type="ECO:0000256" key="14">
    <source>
        <dbReference type="SAM" id="Phobius"/>
    </source>
</evidence>
<keyword evidence="13" id="KW-0175">Coiled coil</keyword>
<comment type="caution">
    <text evidence="16">The sequence shown here is derived from an EMBL/GenBank/DDBJ whole genome shotgun (WGS) entry which is preliminary data.</text>
</comment>
<evidence type="ECO:0000256" key="2">
    <source>
        <dbReference type="ARBA" id="ARBA00004651"/>
    </source>
</evidence>
<dbReference type="SUPFAM" id="SSF47384">
    <property type="entry name" value="Homodimeric domain of signal transducing histidine kinase"/>
    <property type="match status" value="1"/>
</dbReference>
<dbReference type="InterPro" id="IPR005467">
    <property type="entry name" value="His_kinase_dom"/>
</dbReference>
<feature type="coiled-coil region" evidence="13">
    <location>
        <begin position="89"/>
        <end position="151"/>
    </location>
</feature>
<feature type="transmembrane region" description="Helical" evidence="14">
    <location>
        <begin position="12"/>
        <end position="31"/>
    </location>
</feature>
<organism evidence="16 17">
    <name type="scientific">Paenibacillus phyllosphaerae</name>
    <dbReference type="NCBI Taxonomy" id="274593"/>
    <lineage>
        <taxon>Bacteria</taxon>
        <taxon>Bacillati</taxon>
        <taxon>Bacillota</taxon>
        <taxon>Bacilli</taxon>
        <taxon>Bacillales</taxon>
        <taxon>Paenibacillaceae</taxon>
        <taxon>Paenibacillus</taxon>
    </lineage>
</organism>
<accession>A0A7W5B5E2</accession>
<gene>
    <name evidence="16" type="ORF">FHS18_006709</name>
</gene>
<keyword evidence="6 14" id="KW-0812">Transmembrane</keyword>
<evidence type="ECO:0000256" key="13">
    <source>
        <dbReference type="SAM" id="Coils"/>
    </source>
</evidence>
<dbReference type="EC" id="2.7.13.3" evidence="3"/>